<dbReference type="Proteomes" id="UP001377337">
    <property type="component" value="Chromosome"/>
</dbReference>
<organism evidence="1 2">
    <name type="scientific">Metabacillus sediminis</name>
    <dbReference type="NCBI Taxonomy" id="3117746"/>
    <lineage>
        <taxon>Bacteria</taxon>
        <taxon>Bacillati</taxon>
        <taxon>Bacillota</taxon>
        <taxon>Bacilli</taxon>
        <taxon>Bacillales</taxon>
        <taxon>Bacillaceae</taxon>
        <taxon>Metabacillus</taxon>
    </lineage>
</organism>
<gene>
    <name evidence="1" type="ORF">WCV65_14465</name>
</gene>
<keyword evidence="2" id="KW-1185">Reference proteome</keyword>
<name>A0ABZ2NEU4_9BACI</name>
<proteinExistence type="predicted"/>
<accession>A0ABZ2NEU4</accession>
<reference evidence="1 2" key="1">
    <citation type="submission" date="2024-02" db="EMBL/GenBank/DDBJ databases">
        <title>Seven novel Bacillus-like species.</title>
        <authorList>
            <person name="Liu G."/>
        </authorList>
    </citation>
    <scope>NUCLEOTIDE SEQUENCE [LARGE SCALE GENOMIC DNA]</scope>
    <source>
        <strain evidence="1 2">FJAT-52054</strain>
    </source>
</reference>
<evidence type="ECO:0000313" key="2">
    <source>
        <dbReference type="Proteomes" id="UP001377337"/>
    </source>
</evidence>
<dbReference type="EMBL" id="CP147407">
    <property type="protein sequence ID" value="WXB95760.1"/>
    <property type="molecule type" value="Genomic_DNA"/>
</dbReference>
<dbReference type="RefSeq" id="WP_338777401.1">
    <property type="nucleotide sequence ID" value="NZ_CP147407.1"/>
</dbReference>
<evidence type="ECO:0000313" key="1">
    <source>
        <dbReference type="EMBL" id="WXB95760.1"/>
    </source>
</evidence>
<protein>
    <submittedName>
        <fullName evidence="1">Uncharacterized protein</fullName>
    </submittedName>
</protein>
<sequence length="52" mass="6114">MKNKKYTLTLTGFWLITASYGVLSFFHMDVFPIDDWIIFVMDPVYRLMFGGS</sequence>